<evidence type="ECO:0000256" key="1">
    <source>
        <dbReference type="SAM" id="MobiDB-lite"/>
    </source>
</evidence>
<dbReference type="EMBL" id="UZAH01027952">
    <property type="protein sequence ID" value="VDO96468.1"/>
    <property type="molecule type" value="Genomic_DNA"/>
</dbReference>
<reference evidence="2 3" key="1">
    <citation type="submission" date="2018-11" db="EMBL/GenBank/DDBJ databases">
        <authorList>
            <consortium name="Pathogen Informatics"/>
        </authorList>
    </citation>
    <scope>NUCLEOTIDE SEQUENCE [LARGE SCALE GENOMIC DNA]</scope>
</reference>
<dbReference type="OrthoDB" id="5871106at2759"/>
<name>A0A3P8D7F1_HELPZ</name>
<organism evidence="2">
    <name type="scientific">Heligmosomoides polygyrus</name>
    <name type="common">Parasitic roundworm</name>
    <dbReference type="NCBI Taxonomy" id="6339"/>
    <lineage>
        <taxon>Eukaryota</taxon>
        <taxon>Metazoa</taxon>
        <taxon>Ecdysozoa</taxon>
        <taxon>Nematoda</taxon>
        <taxon>Chromadorea</taxon>
        <taxon>Rhabditida</taxon>
        <taxon>Rhabditina</taxon>
        <taxon>Rhabditomorpha</taxon>
        <taxon>Strongyloidea</taxon>
        <taxon>Heligmosomidae</taxon>
        <taxon>Heligmosomoides</taxon>
    </lineage>
</organism>
<sequence>MPVATVATAAGGVFPDYSVAQNGHKLKSAMASRRWKYAWPKPLNFFAPGFQALVTSVNWPDVPSNSFILDMSKRLMDYDGETSAPSLDVANSSPHAVLRSPAPTVPDGRTDERDEAESAKGRLHVAKRALGSLSPATVFSRPYTAVSVVSLCSPAVVMDMALTLLLVSALAAASAFQQQKPAEVSTQHAYKDGNALRIPLNETASEELLEKWLSQALSGLMAAVASKRLVGLESF</sequence>
<evidence type="ECO:0000313" key="4">
    <source>
        <dbReference type="WBParaSite" id="HPBE_0001351801-mRNA-1"/>
    </source>
</evidence>
<reference evidence="4" key="2">
    <citation type="submission" date="2019-09" db="UniProtKB">
        <authorList>
            <consortium name="WormBaseParasite"/>
        </authorList>
    </citation>
    <scope>IDENTIFICATION</scope>
</reference>
<dbReference type="AlphaFoldDB" id="A0A3P8D7F1"/>
<evidence type="ECO:0000313" key="3">
    <source>
        <dbReference type="Proteomes" id="UP000050761"/>
    </source>
</evidence>
<keyword evidence="3" id="KW-1185">Reference proteome</keyword>
<protein>
    <submittedName>
        <fullName evidence="4">Transmembrane protein</fullName>
    </submittedName>
</protein>
<proteinExistence type="predicted"/>
<dbReference type="Proteomes" id="UP000050761">
    <property type="component" value="Unassembled WGS sequence"/>
</dbReference>
<feature type="region of interest" description="Disordered" evidence="1">
    <location>
        <begin position="88"/>
        <end position="121"/>
    </location>
</feature>
<feature type="compositionally biased region" description="Basic and acidic residues" evidence="1">
    <location>
        <begin position="108"/>
        <end position="120"/>
    </location>
</feature>
<gene>
    <name evidence="2" type="ORF">HPBE_LOCUS13519</name>
</gene>
<accession>A0A3P8D7F1</accession>
<dbReference type="WBParaSite" id="HPBE_0001351801-mRNA-1">
    <property type="protein sequence ID" value="HPBE_0001351801-mRNA-1"/>
    <property type="gene ID" value="HPBE_0001351801"/>
</dbReference>
<evidence type="ECO:0000313" key="2">
    <source>
        <dbReference type="EMBL" id="VDO96468.1"/>
    </source>
</evidence>